<proteinExistence type="inferred from homology"/>
<dbReference type="HAMAP" id="MF_00258">
    <property type="entry name" value="Glu_racemase"/>
    <property type="match status" value="1"/>
</dbReference>
<evidence type="ECO:0000256" key="3">
    <source>
        <dbReference type="ARBA" id="ARBA00022960"/>
    </source>
</evidence>
<feature type="binding site" evidence="8">
    <location>
        <begin position="45"/>
        <end position="46"/>
    </location>
    <ligand>
        <name>substrate</name>
    </ligand>
</feature>
<dbReference type="InterPro" id="IPR004391">
    <property type="entry name" value="Glu_race"/>
</dbReference>
<evidence type="ECO:0000256" key="7">
    <source>
        <dbReference type="ARBA" id="ARBA00070053"/>
    </source>
</evidence>
<dbReference type="GO" id="GO:0009252">
    <property type="term" value="P:peptidoglycan biosynthetic process"/>
    <property type="evidence" value="ECO:0007669"/>
    <property type="project" value="UniProtKB-UniRule"/>
</dbReference>
<dbReference type="PROSITE" id="PS00924">
    <property type="entry name" value="ASP_GLU_RACEMASE_2"/>
    <property type="match status" value="1"/>
</dbReference>
<dbReference type="GO" id="GO:0008881">
    <property type="term" value="F:glutamate racemase activity"/>
    <property type="evidence" value="ECO:0007669"/>
    <property type="project" value="UniProtKB-UniRule"/>
</dbReference>
<dbReference type="SUPFAM" id="SSF53681">
    <property type="entry name" value="Aspartate/glutamate racemase"/>
    <property type="match status" value="2"/>
</dbReference>
<dbReference type="RefSeq" id="WP_055058667.1">
    <property type="nucleotide sequence ID" value="NZ_CYZP01000034.1"/>
</dbReference>
<sequence length="273" mass="30198">MKIDREAPIGVFDSGVGGLTVAREIMRNLPSEKIVYFGDTARVPYGSKSKETIIRYSRQIIRFLQQQQVKAIVVACNTASAFALDAVRDEFDIPIIGVIEPGAKVAAAQTRNKRVGIIGTVGTVGSGIHAEYLKHLDPEITVFGKACPLFVPLVEEGWLHDPVTDEVAARYLKELQDKQVDTLILGCTHYPLLRSTIRKIMGDGVCLVNPAYETALELGRLLEEKGLAGEGTGKNEFPYRFYVSDLADEFKAFANSILPYDVEMTKKIDIEKY</sequence>
<feature type="active site" description="Proton donor/acceptor" evidence="8">
    <location>
        <position position="76"/>
    </location>
</feature>
<comment type="pathway">
    <text evidence="8">Cell wall biogenesis; peptidoglycan biosynthesis.</text>
</comment>
<dbReference type="InterPro" id="IPR033134">
    <property type="entry name" value="Asp/Glu_racemase_AS_2"/>
</dbReference>
<reference evidence="9 10" key="1">
    <citation type="submission" date="2015-09" db="EMBL/GenBank/DDBJ databases">
        <authorList>
            <consortium name="Pathogen Informatics"/>
        </authorList>
    </citation>
    <scope>NUCLEOTIDE SEQUENCE [LARGE SCALE GENOMIC DNA]</scope>
    <source>
        <strain evidence="9 10">2789STDY5834861</strain>
    </source>
</reference>
<dbReference type="Gene3D" id="3.40.50.1860">
    <property type="match status" value="2"/>
</dbReference>
<evidence type="ECO:0000313" key="9">
    <source>
        <dbReference type="EMBL" id="CUO50934.1"/>
    </source>
</evidence>
<dbReference type="InterPro" id="IPR001920">
    <property type="entry name" value="Asp/Glu_race"/>
</dbReference>
<accession>A0A174FL05</accession>
<evidence type="ECO:0000256" key="4">
    <source>
        <dbReference type="ARBA" id="ARBA00022984"/>
    </source>
</evidence>
<feature type="binding site" evidence="8">
    <location>
        <begin position="188"/>
        <end position="189"/>
    </location>
    <ligand>
        <name>substrate</name>
    </ligand>
</feature>
<evidence type="ECO:0000256" key="6">
    <source>
        <dbReference type="ARBA" id="ARBA00023316"/>
    </source>
</evidence>
<feature type="binding site" evidence="8">
    <location>
        <begin position="13"/>
        <end position="14"/>
    </location>
    <ligand>
        <name>substrate</name>
    </ligand>
</feature>
<keyword evidence="4 8" id="KW-0573">Peptidoglycan synthesis</keyword>
<evidence type="ECO:0000313" key="10">
    <source>
        <dbReference type="Proteomes" id="UP000095645"/>
    </source>
</evidence>
<dbReference type="AlphaFoldDB" id="A0A174FL05"/>
<dbReference type="Pfam" id="PF01177">
    <property type="entry name" value="Asp_Glu_race"/>
    <property type="match status" value="1"/>
</dbReference>
<keyword evidence="5 8" id="KW-0413">Isomerase</keyword>
<protein>
    <recommendedName>
        <fullName evidence="7 8">Glutamate racemase</fullName>
        <ecNumber evidence="2 8">5.1.1.3</ecNumber>
    </recommendedName>
</protein>
<keyword evidence="6 8" id="KW-0961">Cell wall biogenesis/degradation</keyword>
<dbReference type="EC" id="5.1.1.3" evidence="2 8"/>
<evidence type="ECO:0000256" key="2">
    <source>
        <dbReference type="ARBA" id="ARBA00013090"/>
    </source>
</evidence>
<dbReference type="InterPro" id="IPR018187">
    <property type="entry name" value="Asp/Glu_racemase_AS_1"/>
</dbReference>
<keyword evidence="3 8" id="KW-0133">Cell shape</keyword>
<evidence type="ECO:0000256" key="8">
    <source>
        <dbReference type="HAMAP-Rule" id="MF_00258"/>
    </source>
</evidence>
<organism evidence="9 10">
    <name type="scientific">Blautia obeum</name>
    <dbReference type="NCBI Taxonomy" id="40520"/>
    <lineage>
        <taxon>Bacteria</taxon>
        <taxon>Bacillati</taxon>
        <taxon>Bacillota</taxon>
        <taxon>Clostridia</taxon>
        <taxon>Lachnospirales</taxon>
        <taxon>Lachnospiraceae</taxon>
        <taxon>Blautia</taxon>
    </lineage>
</organism>
<dbReference type="PANTHER" id="PTHR21198:SF2">
    <property type="entry name" value="GLUTAMATE RACEMASE"/>
    <property type="match status" value="1"/>
</dbReference>
<dbReference type="NCBIfam" id="TIGR00067">
    <property type="entry name" value="glut_race"/>
    <property type="match status" value="1"/>
</dbReference>
<dbReference type="InterPro" id="IPR015942">
    <property type="entry name" value="Asp/Glu/hydantoin_racemase"/>
</dbReference>
<name>A0A174FL05_9FIRM</name>
<comment type="function">
    <text evidence="8">Provides the (R)-glutamate required for cell wall biosynthesis.</text>
</comment>
<feature type="binding site" evidence="8">
    <location>
        <begin position="77"/>
        <end position="78"/>
    </location>
    <ligand>
        <name>substrate</name>
    </ligand>
</feature>
<dbReference type="GO" id="GO:0008360">
    <property type="term" value="P:regulation of cell shape"/>
    <property type="evidence" value="ECO:0007669"/>
    <property type="project" value="UniProtKB-KW"/>
</dbReference>
<dbReference type="Proteomes" id="UP000095645">
    <property type="component" value="Unassembled WGS sequence"/>
</dbReference>
<dbReference type="EMBL" id="CYZP01000034">
    <property type="protein sequence ID" value="CUO50934.1"/>
    <property type="molecule type" value="Genomic_DNA"/>
</dbReference>
<dbReference type="FunFam" id="3.40.50.1860:FF:000002">
    <property type="entry name" value="Glutamate racemase"/>
    <property type="match status" value="1"/>
</dbReference>
<evidence type="ECO:0000256" key="1">
    <source>
        <dbReference type="ARBA" id="ARBA00001602"/>
    </source>
</evidence>
<gene>
    <name evidence="9" type="primary">racE</name>
    <name evidence="8" type="synonym">murI</name>
    <name evidence="9" type="ORF">ERS852476_03086</name>
</gene>
<evidence type="ECO:0000256" key="5">
    <source>
        <dbReference type="ARBA" id="ARBA00023235"/>
    </source>
</evidence>
<dbReference type="PROSITE" id="PS00923">
    <property type="entry name" value="ASP_GLU_RACEMASE_1"/>
    <property type="match status" value="1"/>
</dbReference>
<dbReference type="PANTHER" id="PTHR21198">
    <property type="entry name" value="GLUTAMATE RACEMASE"/>
    <property type="match status" value="1"/>
</dbReference>
<comment type="similarity">
    <text evidence="8">Belongs to the aspartate/glutamate racemases family.</text>
</comment>
<comment type="catalytic activity">
    <reaction evidence="1 8">
        <text>L-glutamate = D-glutamate</text>
        <dbReference type="Rhea" id="RHEA:12813"/>
        <dbReference type="ChEBI" id="CHEBI:29985"/>
        <dbReference type="ChEBI" id="CHEBI:29986"/>
        <dbReference type="EC" id="5.1.1.3"/>
    </reaction>
</comment>
<feature type="active site" description="Proton donor/acceptor" evidence="8">
    <location>
        <position position="187"/>
    </location>
</feature>
<dbReference type="GO" id="GO:0071555">
    <property type="term" value="P:cell wall organization"/>
    <property type="evidence" value="ECO:0007669"/>
    <property type="project" value="UniProtKB-KW"/>
</dbReference>
<dbReference type="UniPathway" id="UPA00219"/>